<sequence>MLRQSFSCSSLIVSGGAKRIISPCVGLAIKPFSFNRKHTSQASKFGLMTMAFSKPLPRTIETTLVGSSRSELRSSCPIRSAFSANFSSTSTWRAAIATLQPSGFPPYVEPCSPG</sequence>
<evidence type="ECO:0000313" key="2">
    <source>
        <dbReference type="Proteomes" id="UP000069272"/>
    </source>
</evidence>
<proteinExistence type="predicted"/>
<reference evidence="1 2" key="1">
    <citation type="journal article" date="2017" name="G3 (Bethesda)">
        <title>The Physical Genome Mapping of Anopheles albimanus Corrected Scaffold Misassemblies and Identified Interarm Rearrangements in Genus Anopheles.</title>
        <authorList>
            <person name="Artemov G.N."/>
            <person name="Peery A.N."/>
            <person name="Jiang X."/>
            <person name="Tu Z."/>
            <person name="Stegniy V.N."/>
            <person name="Sharakhova M.V."/>
            <person name="Sharakhov I.V."/>
        </authorList>
    </citation>
    <scope>NUCLEOTIDE SEQUENCE [LARGE SCALE GENOMIC DNA]</scope>
    <source>
        <strain evidence="1 2">ALBI9_A</strain>
    </source>
</reference>
<dbReference type="AlphaFoldDB" id="A0A182FYI9"/>
<keyword evidence="2" id="KW-1185">Reference proteome</keyword>
<evidence type="ECO:0000313" key="1">
    <source>
        <dbReference type="EnsemblMetazoa" id="AALB014678-PA"/>
    </source>
</evidence>
<protein>
    <submittedName>
        <fullName evidence="1">Uncharacterized protein</fullName>
    </submittedName>
</protein>
<dbReference type="Proteomes" id="UP000069272">
    <property type="component" value="Chromosome 3R"/>
</dbReference>
<dbReference type="VEuPathDB" id="VectorBase:AALB014678"/>
<organism evidence="1 2">
    <name type="scientific">Anopheles albimanus</name>
    <name type="common">New world malaria mosquito</name>
    <dbReference type="NCBI Taxonomy" id="7167"/>
    <lineage>
        <taxon>Eukaryota</taxon>
        <taxon>Metazoa</taxon>
        <taxon>Ecdysozoa</taxon>
        <taxon>Arthropoda</taxon>
        <taxon>Hexapoda</taxon>
        <taxon>Insecta</taxon>
        <taxon>Pterygota</taxon>
        <taxon>Neoptera</taxon>
        <taxon>Endopterygota</taxon>
        <taxon>Diptera</taxon>
        <taxon>Nematocera</taxon>
        <taxon>Culicoidea</taxon>
        <taxon>Culicidae</taxon>
        <taxon>Anophelinae</taxon>
        <taxon>Anopheles</taxon>
    </lineage>
</organism>
<accession>A0A182FYI9</accession>
<reference evidence="1" key="2">
    <citation type="submission" date="2022-08" db="UniProtKB">
        <authorList>
            <consortium name="EnsemblMetazoa"/>
        </authorList>
    </citation>
    <scope>IDENTIFICATION</scope>
    <source>
        <strain evidence="1">STECLA/ALBI9_A</strain>
    </source>
</reference>
<name>A0A182FYI9_ANOAL</name>
<dbReference type="EnsemblMetazoa" id="AALB014678-RA">
    <property type="protein sequence ID" value="AALB014678-PA"/>
    <property type="gene ID" value="AALB014678"/>
</dbReference>